<keyword evidence="1" id="KW-1133">Transmembrane helix</keyword>
<name>A0ABX5BJ88_9XANT</name>
<evidence type="ECO:0000256" key="1">
    <source>
        <dbReference type="SAM" id="Phobius"/>
    </source>
</evidence>
<proteinExistence type="predicted"/>
<feature type="transmembrane region" description="Helical" evidence="1">
    <location>
        <begin position="86"/>
        <end position="104"/>
    </location>
</feature>
<dbReference type="Proteomes" id="UP000239710">
    <property type="component" value="Unassembled WGS sequence"/>
</dbReference>
<accession>A0ABX5BJ88</accession>
<evidence type="ECO:0000313" key="2">
    <source>
        <dbReference type="EMBL" id="PPV02460.1"/>
    </source>
</evidence>
<organism evidence="2 3">
    <name type="scientific">Xanthomonas bromi</name>
    <dbReference type="NCBI Taxonomy" id="56449"/>
    <lineage>
        <taxon>Bacteria</taxon>
        <taxon>Pseudomonadati</taxon>
        <taxon>Pseudomonadota</taxon>
        <taxon>Gammaproteobacteria</taxon>
        <taxon>Lysobacterales</taxon>
        <taxon>Lysobacteraceae</taxon>
        <taxon>Xanthomonas</taxon>
    </lineage>
</organism>
<keyword evidence="1" id="KW-0812">Transmembrane</keyword>
<evidence type="ECO:0000313" key="3">
    <source>
        <dbReference type="Proteomes" id="UP000239710"/>
    </source>
</evidence>
<gene>
    <name evidence="2" type="ORF">XbrCFBP1976_21780</name>
</gene>
<keyword evidence="3" id="KW-1185">Reference proteome</keyword>
<feature type="transmembrane region" description="Helical" evidence="1">
    <location>
        <begin position="59"/>
        <end position="80"/>
    </location>
</feature>
<protein>
    <recommendedName>
        <fullName evidence="4">VirB6 protein</fullName>
    </recommendedName>
</protein>
<dbReference type="EMBL" id="MDCE01000132">
    <property type="protein sequence ID" value="PPV02460.1"/>
    <property type="molecule type" value="Genomic_DNA"/>
</dbReference>
<keyword evidence="1" id="KW-0472">Membrane</keyword>
<evidence type="ECO:0008006" key="4">
    <source>
        <dbReference type="Google" id="ProtNLM"/>
    </source>
</evidence>
<feature type="transmembrane region" description="Helical" evidence="1">
    <location>
        <begin position="24"/>
        <end position="47"/>
    </location>
</feature>
<feature type="non-terminal residue" evidence="2">
    <location>
        <position position="1"/>
    </location>
</feature>
<reference evidence="2 3" key="1">
    <citation type="submission" date="2016-08" db="EMBL/GenBank/DDBJ databases">
        <title>Evolution of the type three secretion system and type three effector repertoires in Xanthomonas.</title>
        <authorList>
            <person name="Merda D."/>
            <person name="Briand M."/>
            <person name="Bosis E."/>
            <person name="Rousseau C."/>
            <person name="Portier P."/>
            <person name="Jacques M.-A."/>
            <person name="Fischer-Le Saux M."/>
        </authorList>
    </citation>
    <scope>NUCLEOTIDE SEQUENCE [LARGE SCALE GENOMIC DNA]</scope>
    <source>
        <strain evidence="2 3">CFBP1976</strain>
    </source>
</reference>
<comment type="caution">
    <text evidence="2">The sequence shown here is derived from an EMBL/GenBank/DDBJ whole genome shotgun (WGS) entry which is preliminary data.</text>
</comment>
<sequence length="147" mass="15454">KTPWGQTRLSWQFRFQAVVIDSRASWFTGTGKLMGVVGGVIGGILAIKDGVSTYKKHPFIGVLMGGLGFASIMAAFMLLFAGLAGFGLIVGLLVAVIMGVVYWIKPNALQDWLVDTQFGLADQGGGTDSAFGGLAQQQLALESLSKG</sequence>